<dbReference type="EMBL" id="CM042016">
    <property type="protein sequence ID" value="KAI3701130.1"/>
    <property type="molecule type" value="Genomic_DNA"/>
</dbReference>
<name>A0ACB8ZUT6_CICIN</name>
<dbReference type="Proteomes" id="UP001055811">
    <property type="component" value="Linkage Group LG08"/>
</dbReference>
<reference evidence="2" key="1">
    <citation type="journal article" date="2022" name="Mol. Ecol. Resour.">
        <title>The genomes of chicory, endive, great burdock and yacon provide insights into Asteraceae palaeo-polyploidization history and plant inulin production.</title>
        <authorList>
            <person name="Fan W."/>
            <person name="Wang S."/>
            <person name="Wang H."/>
            <person name="Wang A."/>
            <person name="Jiang F."/>
            <person name="Liu H."/>
            <person name="Zhao H."/>
            <person name="Xu D."/>
            <person name="Zhang Y."/>
        </authorList>
    </citation>
    <scope>NUCLEOTIDE SEQUENCE [LARGE SCALE GENOMIC DNA]</scope>
    <source>
        <strain evidence="2">cv. Punajuju</strain>
    </source>
</reference>
<comment type="caution">
    <text evidence="1">The sequence shown here is derived from an EMBL/GenBank/DDBJ whole genome shotgun (WGS) entry which is preliminary data.</text>
</comment>
<organism evidence="1 2">
    <name type="scientific">Cichorium intybus</name>
    <name type="common">Chicory</name>
    <dbReference type="NCBI Taxonomy" id="13427"/>
    <lineage>
        <taxon>Eukaryota</taxon>
        <taxon>Viridiplantae</taxon>
        <taxon>Streptophyta</taxon>
        <taxon>Embryophyta</taxon>
        <taxon>Tracheophyta</taxon>
        <taxon>Spermatophyta</taxon>
        <taxon>Magnoliopsida</taxon>
        <taxon>eudicotyledons</taxon>
        <taxon>Gunneridae</taxon>
        <taxon>Pentapetalae</taxon>
        <taxon>asterids</taxon>
        <taxon>campanulids</taxon>
        <taxon>Asterales</taxon>
        <taxon>Asteraceae</taxon>
        <taxon>Cichorioideae</taxon>
        <taxon>Cichorieae</taxon>
        <taxon>Cichoriinae</taxon>
        <taxon>Cichorium</taxon>
    </lineage>
</organism>
<protein>
    <submittedName>
        <fullName evidence="1">Uncharacterized protein</fullName>
    </submittedName>
</protein>
<sequence length="93" mass="10896">MPSSFKLFMGSSWVVLTRPFLELCVWGWDNLPRTLLMDYTNFLASPEGYFYTVICNHKDFQNTTVNHDFKYQYTEAGRMGIISFSIDEVFNAM</sequence>
<accession>A0ACB8ZUT6</accession>
<gene>
    <name evidence="1" type="ORF">L2E82_45775</name>
</gene>
<reference evidence="1 2" key="2">
    <citation type="journal article" date="2022" name="Mol. Ecol. Resour.">
        <title>The genomes of chicory, endive, great burdock and yacon provide insights into Asteraceae paleo-polyploidization history and plant inulin production.</title>
        <authorList>
            <person name="Fan W."/>
            <person name="Wang S."/>
            <person name="Wang H."/>
            <person name="Wang A."/>
            <person name="Jiang F."/>
            <person name="Liu H."/>
            <person name="Zhao H."/>
            <person name="Xu D."/>
            <person name="Zhang Y."/>
        </authorList>
    </citation>
    <scope>NUCLEOTIDE SEQUENCE [LARGE SCALE GENOMIC DNA]</scope>
    <source>
        <strain evidence="2">cv. Punajuju</strain>
        <tissue evidence="1">Leaves</tissue>
    </source>
</reference>
<proteinExistence type="predicted"/>
<keyword evidence="2" id="KW-1185">Reference proteome</keyword>
<evidence type="ECO:0000313" key="1">
    <source>
        <dbReference type="EMBL" id="KAI3701130.1"/>
    </source>
</evidence>
<evidence type="ECO:0000313" key="2">
    <source>
        <dbReference type="Proteomes" id="UP001055811"/>
    </source>
</evidence>